<dbReference type="SUPFAM" id="SSF49464">
    <property type="entry name" value="Carboxypeptidase regulatory domain-like"/>
    <property type="match status" value="1"/>
</dbReference>
<name>A0A955KZT0_9BACT</name>
<dbReference type="Gene3D" id="2.60.40.1120">
    <property type="entry name" value="Carboxypeptidase-like, regulatory domain"/>
    <property type="match status" value="1"/>
</dbReference>
<feature type="transmembrane region" description="Helical" evidence="1">
    <location>
        <begin position="51"/>
        <end position="70"/>
    </location>
</feature>
<accession>A0A955KZT0</accession>
<feature type="transmembrane region" description="Helical" evidence="1">
    <location>
        <begin position="26"/>
        <end position="45"/>
    </location>
</feature>
<sequence length="392" mass="42620">MEQLPVPKNVLDVEFKLFGSLTVKQFLKVLLGCLIALGLFLVPGLHPIIKIPGIGIALVVGVGSALLPSFQVKLLALLRAVFVSPRYVWRKETQVPEVLKSKLSSQENTGDASAVAASRDPDDITIDQVLSVRSAVMDSAAVAATNPAYGSAAAHAQQEDNFSEIYREVYGLQSLDDSLAGRNQTPEQVVRMNNNLAGNAGAGVKVPVGKNMQVNVQPVSNSAPRAATSVLQPSQMAAENTNQQNLLQNYQLELGMLKSQLQELNKKGGEEKNREQIQKRINEIYAAIKSSSQQQTDKVVQPQQSAPSKLIYGVVVDKKDKPVQGVSVEIDTLEGKTLIHDVQTRMDGSFAIDAPLTAGEYVIKLHHPSLKFYDFKIVIDKGILPGYKFRAK</sequence>
<protein>
    <recommendedName>
        <fullName evidence="4">Carboxypeptidase regulatory-like domain-containing protein</fullName>
    </recommendedName>
</protein>
<dbReference type="Proteomes" id="UP000760819">
    <property type="component" value="Unassembled WGS sequence"/>
</dbReference>
<evidence type="ECO:0000256" key="1">
    <source>
        <dbReference type="SAM" id="Phobius"/>
    </source>
</evidence>
<keyword evidence="1" id="KW-1133">Transmembrane helix</keyword>
<evidence type="ECO:0000313" key="2">
    <source>
        <dbReference type="EMBL" id="MCA9379384.1"/>
    </source>
</evidence>
<reference evidence="2" key="2">
    <citation type="journal article" date="2021" name="Microbiome">
        <title>Successional dynamics and alternative stable states in a saline activated sludge microbial community over 9 years.</title>
        <authorList>
            <person name="Wang Y."/>
            <person name="Ye J."/>
            <person name="Ju F."/>
            <person name="Liu L."/>
            <person name="Boyd J.A."/>
            <person name="Deng Y."/>
            <person name="Parks D.H."/>
            <person name="Jiang X."/>
            <person name="Yin X."/>
            <person name="Woodcroft B.J."/>
            <person name="Tyson G.W."/>
            <person name="Hugenholtz P."/>
            <person name="Polz M.F."/>
            <person name="Zhang T."/>
        </authorList>
    </citation>
    <scope>NUCLEOTIDE SEQUENCE</scope>
    <source>
        <strain evidence="2">HKST-UBA12</strain>
    </source>
</reference>
<keyword evidence="1" id="KW-0812">Transmembrane</keyword>
<keyword evidence="1" id="KW-0472">Membrane</keyword>
<evidence type="ECO:0008006" key="4">
    <source>
        <dbReference type="Google" id="ProtNLM"/>
    </source>
</evidence>
<gene>
    <name evidence="2" type="ORF">KC640_03060</name>
</gene>
<evidence type="ECO:0000313" key="3">
    <source>
        <dbReference type="Proteomes" id="UP000760819"/>
    </source>
</evidence>
<organism evidence="2 3">
    <name type="scientific">Candidatus Dojkabacteria bacterium</name>
    <dbReference type="NCBI Taxonomy" id="2099670"/>
    <lineage>
        <taxon>Bacteria</taxon>
        <taxon>Candidatus Dojkabacteria</taxon>
    </lineage>
</organism>
<proteinExistence type="predicted"/>
<comment type="caution">
    <text evidence="2">The sequence shown here is derived from an EMBL/GenBank/DDBJ whole genome shotgun (WGS) entry which is preliminary data.</text>
</comment>
<reference evidence="2" key="1">
    <citation type="submission" date="2020-04" db="EMBL/GenBank/DDBJ databases">
        <authorList>
            <person name="Zhang T."/>
        </authorList>
    </citation>
    <scope>NUCLEOTIDE SEQUENCE</scope>
    <source>
        <strain evidence="2">HKST-UBA12</strain>
    </source>
</reference>
<dbReference type="InterPro" id="IPR008969">
    <property type="entry name" value="CarboxyPept-like_regulatory"/>
</dbReference>
<dbReference type="EMBL" id="JAGQLI010000164">
    <property type="protein sequence ID" value="MCA9379384.1"/>
    <property type="molecule type" value="Genomic_DNA"/>
</dbReference>
<dbReference type="AlphaFoldDB" id="A0A955KZT0"/>